<dbReference type="InterPro" id="IPR052205">
    <property type="entry name" value="FliO/MopB"/>
</dbReference>
<evidence type="ECO:0000256" key="4">
    <source>
        <dbReference type="ARBA" id="ARBA00023136"/>
    </source>
</evidence>
<dbReference type="RefSeq" id="WP_135482059.1">
    <property type="nucleotide sequence ID" value="NZ_SRMF01000001.1"/>
</dbReference>
<dbReference type="Pfam" id="PF04347">
    <property type="entry name" value="FliO"/>
    <property type="match status" value="1"/>
</dbReference>
<comment type="caution">
    <text evidence="9">The sequence shown here is derived from an EMBL/GenBank/DDBJ whole genome shotgun (WGS) entry which is preliminary data.</text>
</comment>
<feature type="signal peptide" evidence="8">
    <location>
        <begin position="1"/>
        <end position="22"/>
    </location>
</feature>
<dbReference type="EMBL" id="SRMF01000001">
    <property type="protein sequence ID" value="TGG95967.1"/>
    <property type="molecule type" value="Genomic_DNA"/>
</dbReference>
<keyword evidence="9" id="KW-0282">Flagellum</keyword>
<dbReference type="GO" id="GO:0005886">
    <property type="term" value="C:plasma membrane"/>
    <property type="evidence" value="ECO:0007669"/>
    <property type="project" value="UniProtKB-SubCell"/>
</dbReference>
<keyword evidence="5 7" id="KW-0975">Bacterial flagellum</keyword>
<evidence type="ECO:0000313" key="10">
    <source>
        <dbReference type="Proteomes" id="UP000297475"/>
    </source>
</evidence>
<keyword evidence="2 7" id="KW-0812">Transmembrane</keyword>
<proteinExistence type="inferred from homology"/>
<dbReference type="InterPro" id="IPR022781">
    <property type="entry name" value="Flagellar_biosynth_FliO"/>
</dbReference>
<dbReference type="PANTHER" id="PTHR38766">
    <property type="entry name" value="FLAGELLAR PROTEIN FLIO"/>
    <property type="match status" value="1"/>
</dbReference>
<accession>A0A4Z0WJI9</accession>
<keyword evidence="4 7" id="KW-0472">Membrane</keyword>
<dbReference type="AlphaFoldDB" id="A0A4Z0WJI9"/>
<sequence>MRQQAKSLLAGLTMAAPGLAAASGQRAPASPVGVSAGDMVTVILGLLVVIGLIFAFAWVVRRFNGSTTVNGRAIKVLAVTPLGAKEKLVLVAVGQQQLLLGVTAHQVTRLLELEEPLDLTAHPEGSPFARQLGALLGGKQADLSPHRKN</sequence>
<dbReference type="OrthoDB" id="5741235at2"/>
<evidence type="ECO:0000256" key="5">
    <source>
        <dbReference type="ARBA" id="ARBA00023143"/>
    </source>
</evidence>
<reference evidence="9 10" key="1">
    <citation type="submission" date="2019-04" db="EMBL/GenBank/DDBJ databases">
        <title>Natronospirillum operosus gen. nov., sp. nov., a haloalkaliphilic satellite isolated from decaying biomass of laboratory culture of cyanobacterium Geitlerinema sp. and proposal of Natronospirillaceae fam. nov. and Saccharospirillaceae fam. nov.</title>
        <authorList>
            <person name="Kevbrin V."/>
            <person name="Boltyanskaya Y."/>
            <person name="Koziaeva V."/>
            <person name="Grouzdev D.S."/>
            <person name="Park M."/>
            <person name="Cho J."/>
        </authorList>
    </citation>
    <scope>NUCLEOTIDE SEQUENCE [LARGE SCALE GENOMIC DNA]</scope>
    <source>
        <strain evidence="9 10">G-116</strain>
    </source>
</reference>
<protein>
    <recommendedName>
        <fullName evidence="7">Flagellar protein</fullName>
    </recommendedName>
</protein>
<dbReference type="NCBIfam" id="TIGR03500">
    <property type="entry name" value="FliO_TIGR"/>
    <property type="match status" value="1"/>
</dbReference>
<evidence type="ECO:0000256" key="2">
    <source>
        <dbReference type="ARBA" id="ARBA00022692"/>
    </source>
</evidence>
<dbReference type="GO" id="GO:0009425">
    <property type="term" value="C:bacterial-type flagellum basal body"/>
    <property type="evidence" value="ECO:0007669"/>
    <property type="project" value="UniProtKB-SubCell"/>
</dbReference>
<keyword evidence="9" id="KW-0969">Cilium</keyword>
<comment type="subcellular location">
    <subcellularLocation>
        <location evidence="7">Cell membrane</location>
    </subcellularLocation>
    <subcellularLocation>
        <location evidence="7">Bacterial flagellum basal body</location>
    </subcellularLocation>
</comment>
<keyword evidence="3 7" id="KW-1133">Transmembrane helix</keyword>
<evidence type="ECO:0000256" key="7">
    <source>
        <dbReference type="RuleBase" id="RU362064"/>
    </source>
</evidence>
<gene>
    <name evidence="9" type="primary">fliO</name>
    <name evidence="9" type="ORF">E4656_06105</name>
</gene>
<organism evidence="9 10">
    <name type="scientific">Natronospirillum operosum</name>
    <dbReference type="NCBI Taxonomy" id="2759953"/>
    <lineage>
        <taxon>Bacteria</taxon>
        <taxon>Pseudomonadati</taxon>
        <taxon>Pseudomonadota</taxon>
        <taxon>Gammaproteobacteria</taxon>
        <taxon>Oceanospirillales</taxon>
        <taxon>Natronospirillaceae</taxon>
        <taxon>Natronospirillum</taxon>
    </lineage>
</organism>
<evidence type="ECO:0000313" key="9">
    <source>
        <dbReference type="EMBL" id="TGG95967.1"/>
    </source>
</evidence>
<dbReference type="GO" id="GO:0044781">
    <property type="term" value="P:bacterial-type flagellum organization"/>
    <property type="evidence" value="ECO:0007669"/>
    <property type="project" value="UniProtKB-UniRule"/>
</dbReference>
<dbReference type="PANTHER" id="PTHR38766:SF1">
    <property type="entry name" value="FLAGELLAR PROTEIN FLIO"/>
    <property type="match status" value="1"/>
</dbReference>
<feature type="chain" id="PRO_5021196590" description="Flagellar protein" evidence="8">
    <location>
        <begin position="23"/>
        <end position="149"/>
    </location>
</feature>
<feature type="transmembrane region" description="Helical" evidence="7">
    <location>
        <begin position="40"/>
        <end position="60"/>
    </location>
</feature>
<keyword evidence="8" id="KW-0732">Signal</keyword>
<evidence type="ECO:0000256" key="3">
    <source>
        <dbReference type="ARBA" id="ARBA00022989"/>
    </source>
</evidence>
<keyword evidence="10" id="KW-1185">Reference proteome</keyword>
<keyword evidence="1 7" id="KW-1003">Cell membrane</keyword>
<evidence type="ECO:0000256" key="8">
    <source>
        <dbReference type="SAM" id="SignalP"/>
    </source>
</evidence>
<dbReference type="Proteomes" id="UP000297475">
    <property type="component" value="Unassembled WGS sequence"/>
</dbReference>
<comment type="similarity">
    <text evidence="6 7">Belongs to the FliO/MopB family.</text>
</comment>
<keyword evidence="9" id="KW-0966">Cell projection</keyword>
<name>A0A4Z0WJI9_9GAMM</name>
<evidence type="ECO:0000256" key="1">
    <source>
        <dbReference type="ARBA" id="ARBA00022475"/>
    </source>
</evidence>
<evidence type="ECO:0000256" key="6">
    <source>
        <dbReference type="ARBA" id="ARBA00037937"/>
    </source>
</evidence>